<protein>
    <submittedName>
        <fullName evidence="2">Uncharacterized protein</fullName>
    </submittedName>
</protein>
<gene>
    <name evidence="2" type="ORF">RXV79_18785</name>
</gene>
<feature type="transmembrane region" description="Helical" evidence="1">
    <location>
        <begin position="39"/>
        <end position="59"/>
    </location>
</feature>
<keyword evidence="3" id="KW-1185">Reference proteome</keyword>
<accession>A0ABZ0CPP4</accession>
<keyword evidence="1" id="KW-0472">Membrane</keyword>
<evidence type="ECO:0000256" key="1">
    <source>
        <dbReference type="SAM" id="Phobius"/>
    </source>
</evidence>
<proteinExistence type="predicted"/>
<evidence type="ECO:0000313" key="2">
    <source>
        <dbReference type="EMBL" id="WOB06961.1"/>
    </source>
</evidence>
<organism evidence="2 3">
    <name type="scientific">Piscinibacter gummiphilus</name>
    <dbReference type="NCBI Taxonomy" id="946333"/>
    <lineage>
        <taxon>Bacteria</taxon>
        <taxon>Pseudomonadati</taxon>
        <taxon>Pseudomonadota</taxon>
        <taxon>Betaproteobacteria</taxon>
        <taxon>Burkholderiales</taxon>
        <taxon>Sphaerotilaceae</taxon>
        <taxon>Piscinibacter</taxon>
    </lineage>
</organism>
<dbReference type="Proteomes" id="UP001303946">
    <property type="component" value="Chromosome"/>
</dbReference>
<feature type="transmembrane region" description="Helical" evidence="1">
    <location>
        <begin position="101"/>
        <end position="121"/>
    </location>
</feature>
<evidence type="ECO:0000313" key="3">
    <source>
        <dbReference type="Proteomes" id="UP001303946"/>
    </source>
</evidence>
<reference evidence="2 3" key="1">
    <citation type="submission" date="2023-10" db="EMBL/GenBank/DDBJ databases">
        <title>Bacteria for the degradation of biodegradable plastic PBAT(Polybutylene adipate terephthalate).</title>
        <authorList>
            <person name="Weon H.-Y."/>
            <person name="Yeon J."/>
        </authorList>
    </citation>
    <scope>NUCLEOTIDE SEQUENCE [LARGE SCALE GENOMIC DNA]</scope>
    <source>
        <strain evidence="2 3">SBD 7-3</strain>
    </source>
</reference>
<dbReference type="EMBL" id="CP136336">
    <property type="protein sequence ID" value="WOB06961.1"/>
    <property type="molecule type" value="Genomic_DNA"/>
</dbReference>
<feature type="transmembrane region" description="Helical" evidence="1">
    <location>
        <begin position="71"/>
        <end position="95"/>
    </location>
</feature>
<keyword evidence="1" id="KW-0812">Transmembrane</keyword>
<dbReference type="RefSeq" id="WP_316699616.1">
    <property type="nucleotide sequence ID" value="NZ_CP136336.1"/>
</dbReference>
<name>A0ABZ0CPP4_9BURK</name>
<sequence>MNIRSVLIVVAVVVGLALGPSALSSAATAQPPIRWNDLAFILVGSVIALFLVLAFQVLLRNYKAFTYGWSAFALLAINVVATGISALATSVLTVGVQPHSLMFLVVGAGMSLAIALLRAAFRGRLQSAA</sequence>
<keyword evidence="1" id="KW-1133">Transmembrane helix</keyword>